<comment type="caution">
    <text evidence="9">The sequence shown here is derived from an EMBL/GenBank/DDBJ whole genome shotgun (WGS) entry which is preliminary data.</text>
</comment>
<keyword evidence="7" id="KW-0472">Membrane</keyword>
<dbReference type="PROSITE" id="PS50893">
    <property type="entry name" value="ABC_TRANSPORTER_2"/>
    <property type="match status" value="1"/>
</dbReference>
<keyword evidence="3" id="KW-0813">Transport</keyword>
<evidence type="ECO:0000313" key="10">
    <source>
        <dbReference type="Proteomes" id="UP001230289"/>
    </source>
</evidence>
<protein>
    <submittedName>
        <fullName evidence="9">ABC transporter ATP-binding protein</fullName>
    </submittedName>
</protein>
<dbReference type="GO" id="GO:0005524">
    <property type="term" value="F:ATP binding"/>
    <property type="evidence" value="ECO:0007669"/>
    <property type="project" value="UniProtKB-KW"/>
</dbReference>
<dbReference type="PANTHER" id="PTHR43297">
    <property type="entry name" value="OLIGOPEPTIDE TRANSPORT ATP-BINDING PROTEIN APPD"/>
    <property type="match status" value="1"/>
</dbReference>
<dbReference type="InterPro" id="IPR003593">
    <property type="entry name" value="AAA+_ATPase"/>
</dbReference>
<reference evidence="9 10" key="1">
    <citation type="submission" date="2023-08" db="EMBL/GenBank/DDBJ databases">
        <title>Microbacterium sp. nov., isolated from a waste landfill.</title>
        <authorList>
            <person name="Wen W."/>
        </authorList>
    </citation>
    <scope>NUCLEOTIDE SEQUENCE [LARGE SCALE GENOMIC DNA]</scope>
    <source>
        <strain evidence="9 10">ASV81</strain>
    </source>
</reference>
<keyword evidence="10" id="KW-1185">Reference proteome</keyword>
<evidence type="ECO:0000256" key="2">
    <source>
        <dbReference type="ARBA" id="ARBA00005417"/>
    </source>
</evidence>
<dbReference type="InterPro" id="IPR003439">
    <property type="entry name" value="ABC_transporter-like_ATP-bd"/>
</dbReference>
<dbReference type="EMBL" id="JAVFCB010000003">
    <property type="protein sequence ID" value="MDQ4213584.1"/>
    <property type="molecule type" value="Genomic_DNA"/>
</dbReference>
<accession>A0ABU0XEN9</accession>
<evidence type="ECO:0000256" key="4">
    <source>
        <dbReference type="ARBA" id="ARBA00022475"/>
    </source>
</evidence>
<dbReference type="PROSITE" id="PS00211">
    <property type="entry name" value="ABC_TRANSPORTER_1"/>
    <property type="match status" value="1"/>
</dbReference>
<dbReference type="NCBIfam" id="TIGR01727">
    <property type="entry name" value="oligo_HPY"/>
    <property type="match status" value="1"/>
</dbReference>
<dbReference type="InterPro" id="IPR050388">
    <property type="entry name" value="ABC_Ni/Peptide_Import"/>
</dbReference>
<evidence type="ECO:0000259" key="8">
    <source>
        <dbReference type="PROSITE" id="PS50893"/>
    </source>
</evidence>
<keyword evidence="5" id="KW-0547">Nucleotide-binding</keyword>
<organism evidence="9 10">
    <name type="scientific">Microbacterium capsulatum</name>
    <dbReference type="NCBI Taxonomy" id="3041921"/>
    <lineage>
        <taxon>Bacteria</taxon>
        <taxon>Bacillati</taxon>
        <taxon>Actinomycetota</taxon>
        <taxon>Actinomycetes</taxon>
        <taxon>Micrococcales</taxon>
        <taxon>Microbacteriaceae</taxon>
        <taxon>Microbacterium</taxon>
    </lineage>
</organism>
<dbReference type="SMART" id="SM00382">
    <property type="entry name" value="AAA"/>
    <property type="match status" value="1"/>
</dbReference>
<dbReference type="CDD" id="cd03257">
    <property type="entry name" value="ABC_NikE_OppD_transporters"/>
    <property type="match status" value="1"/>
</dbReference>
<comment type="subcellular location">
    <subcellularLocation>
        <location evidence="1">Cell membrane</location>
        <topology evidence="1">Peripheral membrane protein</topology>
    </subcellularLocation>
</comment>
<evidence type="ECO:0000256" key="1">
    <source>
        <dbReference type="ARBA" id="ARBA00004202"/>
    </source>
</evidence>
<proteinExistence type="inferred from homology"/>
<dbReference type="Pfam" id="PF08352">
    <property type="entry name" value="oligo_HPY"/>
    <property type="match status" value="1"/>
</dbReference>
<dbReference type="Pfam" id="PF00005">
    <property type="entry name" value="ABC_tran"/>
    <property type="match status" value="1"/>
</dbReference>
<name>A0ABU0XEN9_9MICO</name>
<dbReference type="InterPro" id="IPR013563">
    <property type="entry name" value="Oligopep_ABC_C"/>
</dbReference>
<dbReference type="Gene3D" id="3.40.50.300">
    <property type="entry name" value="P-loop containing nucleotide triphosphate hydrolases"/>
    <property type="match status" value="1"/>
</dbReference>
<dbReference type="InterPro" id="IPR027417">
    <property type="entry name" value="P-loop_NTPase"/>
</dbReference>
<evidence type="ECO:0000256" key="7">
    <source>
        <dbReference type="ARBA" id="ARBA00023136"/>
    </source>
</evidence>
<keyword evidence="6 9" id="KW-0067">ATP-binding</keyword>
<dbReference type="SUPFAM" id="SSF52540">
    <property type="entry name" value="P-loop containing nucleoside triphosphate hydrolases"/>
    <property type="match status" value="1"/>
</dbReference>
<gene>
    <name evidence="9" type="ORF">RBR11_06610</name>
</gene>
<dbReference type="PANTHER" id="PTHR43297:SF2">
    <property type="entry name" value="DIPEPTIDE TRANSPORT ATP-BINDING PROTEIN DPPD"/>
    <property type="match status" value="1"/>
</dbReference>
<evidence type="ECO:0000256" key="5">
    <source>
        <dbReference type="ARBA" id="ARBA00022741"/>
    </source>
</evidence>
<comment type="similarity">
    <text evidence="2">Belongs to the ABC transporter superfamily.</text>
</comment>
<sequence>MSQVAPAPAGTDFDEKQVLLSVRDLQTEFVTPGGTVSAVRGVSFDIHRRERVAIVGESGSGKSAMAMSVVGLLQHPGRVVGGSVELNGKSLRGRKDADLARLRGKEVSLVFQDPMSAFDPIRTIGAQMVESIQAHQNVNKATARKIAADALGEVGITNPAGRLSDYPHQYSGGMRQRVLIAMALVNSPDLVIADEPTTALDVTTQAQVLELLDRLVRERGAALMLITHNLGIVAGYCDSVKVMYAGQLVEEAPVTELFGQPGHPYSQALIDCVVRPDTPRTDILPSIPGALPDPTKPIIGCSFEPRCKRGHGDPLCQTQTPVMIQLGRGPLPHSAACHYAKEFVQ</sequence>
<dbReference type="Proteomes" id="UP001230289">
    <property type="component" value="Unassembled WGS sequence"/>
</dbReference>
<dbReference type="InterPro" id="IPR017871">
    <property type="entry name" value="ABC_transporter-like_CS"/>
</dbReference>
<evidence type="ECO:0000256" key="6">
    <source>
        <dbReference type="ARBA" id="ARBA00022840"/>
    </source>
</evidence>
<evidence type="ECO:0000313" key="9">
    <source>
        <dbReference type="EMBL" id="MDQ4213584.1"/>
    </source>
</evidence>
<dbReference type="RefSeq" id="WP_308488527.1">
    <property type="nucleotide sequence ID" value="NZ_JAVFCB010000003.1"/>
</dbReference>
<evidence type="ECO:0000256" key="3">
    <source>
        <dbReference type="ARBA" id="ARBA00022448"/>
    </source>
</evidence>
<keyword evidence="4" id="KW-1003">Cell membrane</keyword>
<feature type="domain" description="ABC transporter" evidence="8">
    <location>
        <begin position="20"/>
        <end position="270"/>
    </location>
</feature>